<evidence type="ECO:0000313" key="2">
    <source>
        <dbReference type="Proteomes" id="UP000188174"/>
    </source>
</evidence>
<gene>
    <name evidence="1" type="ORF">B0E33_18915</name>
</gene>
<protein>
    <submittedName>
        <fullName evidence="1">Uncharacterized protein</fullName>
    </submittedName>
</protein>
<evidence type="ECO:0000313" key="1">
    <source>
        <dbReference type="EMBL" id="AQQ07517.1"/>
    </source>
</evidence>
<dbReference type="Proteomes" id="UP000188174">
    <property type="component" value="Chromosome"/>
</dbReference>
<dbReference type="EMBL" id="CP019630">
    <property type="protein sequence ID" value="AQQ07517.1"/>
    <property type="molecule type" value="Genomic_DNA"/>
</dbReference>
<proteinExistence type="predicted"/>
<accession>A0ABN4X8M8</accession>
<organism evidence="1 2">
    <name type="scientific">Roseibium algicola</name>
    <dbReference type="NCBI Taxonomy" id="2857014"/>
    <lineage>
        <taxon>Bacteria</taxon>
        <taxon>Pseudomonadati</taxon>
        <taxon>Pseudomonadota</taxon>
        <taxon>Alphaproteobacteria</taxon>
        <taxon>Hyphomicrobiales</taxon>
        <taxon>Stappiaceae</taxon>
        <taxon>Roseibium</taxon>
    </lineage>
</organism>
<name>A0ABN4X8M8_9HYPH</name>
<sequence>MAEILIKRSIAYYSGNCPCPYNRARNGSSCGRRSAYSRPGGASPLCYRSDVTKTMIANYRARQ</sequence>
<reference evidence="1 2" key="1">
    <citation type="submission" date="2017-02" db="EMBL/GenBank/DDBJ databases">
        <authorList>
            <person name="Jeong S."/>
        </authorList>
    </citation>
    <scope>NUCLEOTIDE SEQUENCE [LARGE SCALE GENOMIC DNA]</scope>
    <source>
        <strain evidence="1 2">RMAR6-6</strain>
    </source>
</reference>
<keyword evidence="2" id="KW-1185">Reference proteome</keyword>